<dbReference type="SUPFAM" id="SSF53187">
    <property type="entry name" value="Zn-dependent exopeptidases"/>
    <property type="match status" value="1"/>
</dbReference>
<dbReference type="Gene3D" id="3.40.630.10">
    <property type="entry name" value="Zn peptidases"/>
    <property type="match status" value="1"/>
</dbReference>
<dbReference type="Pfam" id="PF00246">
    <property type="entry name" value="Peptidase_M14"/>
    <property type="match status" value="1"/>
</dbReference>
<evidence type="ECO:0000256" key="6">
    <source>
        <dbReference type="ARBA" id="ARBA00022833"/>
    </source>
</evidence>
<name>A0ABW8NN62_9GAMM</name>
<evidence type="ECO:0000256" key="7">
    <source>
        <dbReference type="ARBA" id="ARBA00023049"/>
    </source>
</evidence>
<keyword evidence="10" id="KW-1185">Reference proteome</keyword>
<comment type="cofactor">
    <cofactor evidence="1">
        <name>Zn(2+)</name>
        <dbReference type="ChEBI" id="CHEBI:29105"/>
    </cofactor>
</comment>
<dbReference type="InterPro" id="IPR057246">
    <property type="entry name" value="CARBOXYPEPT_ZN_1"/>
</dbReference>
<comment type="caution">
    <text evidence="9">The sequence shown here is derived from an EMBL/GenBank/DDBJ whole genome shotgun (WGS) entry which is preliminary data.</text>
</comment>
<proteinExistence type="inferred from homology"/>
<evidence type="ECO:0000256" key="4">
    <source>
        <dbReference type="ARBA" id="ARBA00022723"/>
    </source>
</evidence>
<dbReference type="InterPro" id="IPR000834">
    <property type="entry name" value="Peptidase_M14"/>
</dbReference>
<sequence length="357" mass="40934">MNGRIYHIRNALPELVELEALIDEGRDSMRISVPAHISHQNEQLPIYAIEMGSRAATAPTLAFIGGVHGIERIGSQIILAFMRSLLHRSQWDEQLQQQLASIRLLFIPIVNPAGMWQNSRSNTNGVDLMRNAPVEAEHRTPFLVGGQRLSARLPWYRGKKGHTMETENLALTEVIAQTLFSQSLCISLDCHSGFGYRDRIWFPYARSLAPWPGLPDAYAMTRLFEHSYPNHNLYLFEPQANSYTTSGDIWDYLYDGYRAANPNGVYLPLTLEMGSWLWVKKNPRHLFNYRGLFNPILPHRQQRILRRHITLFEFLMAAIANGPAWVPATASEHQHSLQQALERWYPERAKETNVLIP</sequence>
<dbReference type="PROSITE" id="PS00132">
    <property type="entry name" value="CARBOXYPEPT_ZN_1"/>
    <property type="match status" value="1"/>
</dbReference>
<evidence type="ECO:0000256" key="1">
    <source>
        <dbReference type="ARBA" id="ARBA00001947"/>
    </source>
</evidence>
<keyword evidence="3" id="KW-0645">Protease</keyword>
<keyword evidence="7" id="KW-0482">Metalloprotease</keyword>
<evidence type="ECO:0000259" key="8">
    <source>
        <dbReference type="Pfam" id="PF00246"/>
    </source>
</evidence>
<accession>A0ABW8NN62</accession>
<dbReference type="CDD" id="cd03862">
    <property type="entry name" value="M14-like"/>
    <property type="match status" value="1"/>
</dbReference>
<dbReference type="RefSeq" id="WP_416207293.1">
    <property type="nucleotide sequence ID" value="NZ_JBBKTX010000030.1"/>
</dbReference>
<evidence type="ECO:0000256" key="5">
    <source>
        <dbReference type="ARBA" id="ARBA00022801"/>
    </source>
</evidence>
<evidence type="ECO:0000313" key="10">
    <source>
        <dbReference type="Proteomes" id="UP001620597"/>
    </source>
</evidence>
<dbReference type="PANTHER" id="PTHR11705">
    <property type="entry name" value="PROTEASE FAMILY M14 CARBOXYPEPTIDASE A,B"/>
    <property type="match status" value="1"/>
</dbReference>
<evidence type="ECO:0000256" key="3">
    <source>
        <dbReference type="ARBA" id="ARBA00022670"/>
    </source>
</evidence>
<reference evidence="9 10" key="1">
    <citation type="submission" date="2024-03" db="EMBL/GenBank/DDBJ databases">
        <title>High-quality draft genome sequence of Oceanobacter sp. wDCs-4.</title>
        <authorList>
            <person name="Dong C."/>
        </authorList>
    </citation>
    <scope>NUCLEOTIDE SEQUENCE [LARGE SCALE GENOMIC DNA]</scope>
    <source>
        <strain evidence="10">wDCs-4</strain>
    </source>
</reference>
<gene>
    <name evidence="9" type="ORF">WG929_18650</name>
</gene>
<protein>
    <submittedName>
        <fullName evidence="9">M14 family metallopeptidase</fullName>
    </submittedName>
</protein>
<dbReference type="PANTHER" id="PTHR11705:SF143">
    <property type="entry name" value="SLL0236 PROTEIN"/>
    <property type="match status" value="1"/>
</dbReference>
<dbReference type="EMBL" id="JBBKTX010000030">
    <property type="protein sequence ID" value="MFK4754430.1"/>
    <property type="molecule type" value="Genomic_DNA"/>
</dbReference>
<organism evidence="9 10">
    <name type="scientific">Oceanobacter antarcticus</name>
    <dbReference type="NCBI Taxonomy" id="3133425"/>
    <lineage>
        <taxon>Bacteria</taxon>
        <taxon>Pseudomonadati</taxon>
        <taxon>Pseudomonadota</taxon>
        <taxon>Gammaproteobacteria</taxon>
        <taxon>Oceanospirillales</taxon>
        <taxon>Oceanospirillaceae</taxon>
        <taxon>Oceanobacter</taxon>
    </lineage>
</organism>
<evidence type="ECO:0000256" key="2">
    <source>
        <dbReference type="ARBA" id="ARBA00005988"/>
    </source>
</evidence>
<keyword evidence="5" id="KW-0378">Hydrolase</keyword>
<evidence type="ECO:0000313" key="9">
    <source>
        <dbReference type="EMBL" id="MFK4754430.1"/>
    </source>
</evidence>
<comment type="similarity">
    <text evidence="2">Belongs to the peptidase M14 family.</text>
</comment>
<keyword evidence="4" id="KW-0479">Metal-binding</keyword>
<keyword evidence="6" id="KW-0862">Zinc</keyword>
<dbReference type="Proteomes" id="UP001620597">
    <property type="component" value="Unassembled WGS sequence"/>
</dbReference>
<feature type="domain" description="Peptidase M14" evidence="8">
    <location>
        <begin position="41"/>
        <end position="250"/>
    </location>
</feature>